<comment type="caution">
    <text evidence="3">The sequence shown here is derived from an EMBL/GenBank/DDBJ whole genome shotgun (WGS) entry which is preliminary data.</text>
</comment>
<evidence type="ECO:0000256" key="1">
    <source>
        <dbReference type="SAM" id="SignalP"/>
    </source>
</evidence>
<organism evidence="3 5">
    <name type="scientific">Sulfitobacter mediterraneus</name>
    <dbReference type="NCBI Taxonomy" id="83219"/>
    <lineage>
        <taxon>Bacteria</taxon>
        <taxon>Pseudomonadati</taxon>
        <taxon>Pseudomonadota</taxon>
        <taxon>Alphaproteobacteria</taxon>
        <taxon>Rhodobacterales</taxon>
        <taxon>Roseobacteraceae</taxon>
        <taxon>Sulfitobacter</taxon>
    </lineage>
</organism>
<evidence type="ECO:0000313" key="6">
    <source>
        <dbReference type="Proteomes" id="UP000244092"/>
    </source>
</evidence>
<evidence type="ECO:0000313" key="4">
    <source>
        <dbReference type="EMBL" id="PTX73376.1"/>
    </source>
</evidence>
<dbReference type="EMBL" id="JEMU01000026">
    <property type="protein sequence ID" value="KAJ01530.1"/>
    <property type="molecule type" value="Genomic_DNA"/>
</dbReference>
<dbReference type="eggNOG" id="ENOG5033WWE">
    <property type="taxonomic scope" value="Bacteria"/>
</dbReference>
<dbReference type="STRING" id="83219.PM02_18900"/>
<evidence type="ECO:0000313" key="5">
    <source>
        <dbReference type="Proteomes" id="UP000027337"/>
    </source>
</evidence>
<dbReference type="PROSITE" id="PS51820">
    <property type="entry name" value="PA14"/>
    <property type="match status" value="1"/>
</dbReference>
<proteinExistence type="predicted"/>
<sequence>MIKLTSAAFAALLAAPALAAPLTLTPADPQPAAGDLTPGLAVSYAYPKEVRTLEQADAALRKAKPGPALVGLSYLDGDDGDLTLTSTSHKKVAAEITGYLRFDAAGTFEIDFFSNDGIRVELGGQQVALYDEVHACESAGLQEVEVPVAGWYAIKATYFQRKGTACLMMDWNADGSIGPVPDSAFAYSE</sequence>
<dbReference type="InterPro" id="IPR037524">
    <property type="entry name" value="PA14/GLEYA"/>
</dbReference>
<dbReference type="AlphaFoldDB" id="A0A061SQJ2"/>
<feature type="domain" description="PA14" evidence="2">
    <location>
        <begin position="35"/>
        <end position="187"/>
    </location>
</feature>
<keyword evidence="1" id="KW-0732">Signal</keyword>
<gene>
    <name evidence="4" type="ORF">C8N31_10776</name>
    <name evidence="3" type="ORF">PM02_18900</name>
</gene>
<dbReference type="OrthoDB" id="7722285at2"/>
<reference evidence="3 5" key="1">
    <citation type="journal article" date="2014" name="Genome Announc.">
        <title>Draft Genome Sequences of Two Isolates of the Roseobacter Group, Sulfitobacter sp. Strains 3SOLIMAR09 and 1FIGIMAR09, from Harbors of Mallorca Island (Mediterranean Sea).</title>
        <authorList>
            <person name="Mas-Llado M."/>
            <person name="Pina-Villalonga J.M."/>
            <person name="Brunet-Galmes I."/>
            <person name="Nogales B."/>
            <person name="Bosch R."/>
        </authorList>
    </citation>
    <scope>NUCLEOTIDE SEQUENCE [LARGE SCALE GENOMIC DNA]</scope>
    <source>
        <strain evidence="3 5">1FIGIMAR09</strain>
    </source>
</reference>
<reference evidence="4 6" key="2">
    <citation type="submission" date="2018-04" db="EMBL/GenBank/DDBJ databases">
        <title>Genomic Encyclopedia of Archaeal and Bacterial Type Strains, Phase II (KMG-II): from individual species to whole genera.</title>
        <authorList>
            <person name="Goeker M."/>
        </authorList>
    </citation>
    <scope>NUCLEOTIDE SEQUENCE [LARGE SCALE GENOMIC DNA]</scope>
    <source>
        <strain evidence="4 6">DSM 12244</strain>
    </source>
</reference>
<evidence type="ECO:0000313" key="3">
    <source>
        <dbReference type="EMBL" id="KAJ01530.1"/>
    </source>
</evidence>
<accession>A0A061SQJ2</accession>
<dbReference type="RefSeq" id="WP_025046322.1">
    <property type="nucleotide sequence ID" value="NZ_CANMAK010000002.1"/>
</dbReference>
<feature type="signal peptide" evidence="1">
    <location>
        <begin position="1"/>
        <end position="19"/>
    </location>
</feature>
<dbReference type="Proteomes" id="UP000244092">
    <property type="component" value="Unassembled WGS sequence"/>
</dbReference>
<dbReference type="Pfam" id="PF07691">
    <property type="entry name" value="PA14"/>
    <property type="match status" value="1"/>
</dbReference>
<dbReference type="EMBL" id="QBKU01000007">
    <property type="protein sequence ID" value="PTX73376.1"/>
    <property type="molecule type" value="Genomic_DNA"/>
</dbReference>
<dbReference type="Proteomes" id="UP000027337">
    <property type="component" value="Unassembled WGS sequence"/>
</dbReference>
<protein>
    <submittedName>
        <fullName evidence="4">PA14 domain-containing protein</fullName>
    </submittedName>
</protein>
<evidence type="ECO:0000259" key="2">
    <source>
        <dbReference type="PROSITE" id="PS51820"/>
    </source>
</evidence>
<feature type="chain" id="PRO_5041036291" evidence="1">
    <location>
        <begin position="20"/>
        <end position="189"/>
    </location>
</feature>
<dbReference type="InterPro" id="IPR011658">
    <property type="entry name" value="PA14_dom"/>
</dbReference>
<name>A0A061SQJ2_9RHOB</name>
<dbReference type="GeneID" id="72437757"/>
<keyword evidence="5" id="KW-1185">Reference proteome</keyword>